<protein>
    <submittedName>
        <fullName evidence="6">Unannotated protein</fullName>
    </submittedName>
</protein>
<dbReference type="InterPro" id="IPR029036">
    <property type="entry name" value="P5CR_dimer"/>
</dbReference>
<dbReference type="SUPFAM" id="SSF51735">
    <property type="entry name" value="NAD(P)-binding Rossmann-fold domains"/>
    <property type="match status" value="1"/>
</dbReference>
<dbReference type="AlphaFoldDB" id="A0A6J7I3W1"/>
<dbReference type="HAMAP" id="MF_01925">
    <property type="entry name" value="P5C_reductase"/>
    <property type="match status" value="1"/>
</dbReference>
<reference evidence="6" key="1">
    <citation type="submission" date="2020-05" db="EMBL/GenBank/DDBJ databases">
        <authorList>
            <person name="Chiriac C."/>
            <person name="Salcher M."/>
            <person name="Ghai R."/>
            <person name="Kavagutti S V."/>
        </authorList>
    </citation>
    <scope>NUCLEOTIDE SEQUENCE</scope>
</reference>
<dbReference type="GO" id="GO:0004735">
    <property type="term" value="F:pyrroline-5-carboxylate reductase activity"/>
    <property type="evidence" value="ECO:0007669"/>
    <property type="project" value="InterPro"/>
</dbReference>
<name>A0A6J7I3W1_9ZZZZ</name>
<keyword evidence="3" id="KW-0560">Oxidoreductase</keyword>
<accession>A0A6J7I3W1</accession>
<evidence type="ECO:0000256" key="3">
    <source>
        <dbReference type="ARBA" id="ARBA00023002"/>
    </source>
</evidence>
<dbReference type="InterPro" id="IPR036291">
    <property type="entry name" value="NAD(P)-bd_dom_sf"/>
</dbReference>
<feature type="domain" description="Pyrroline-5-carboxylate reductase catalytic N-terminal" evidence="4">
    <location>
        <begin position="2"/>
        <end position="88"/>
    </location>
</feature>
<keyword evidence="2" id="KW-0521">NADP</keyword>
<dbReference type="EMBL" id="CAFBMX010000003">
    <property type="protein sequence ID" value="CAB4925548.1"/>
    <property type="molecule type" value="Genomic_DNA"/>
</dbReference>
<proteinExistence type="inferred from homology"/>
<sequence length="254" mass="24860">MQIGFIGAGNMAGAMARGLGLPARVFDIDAVRAQTLADEIGGTAAASNADVVAASDLVVLCHKPAQLTAVAQDAAPAVTSTTIIVSLLGGVALADVRGAYPGARVFRIMPNTAVGIRAGVIGLVDDDAGDPAACAAVQDLLSTVGELFVVPESQMAALTAVSGVAPAYAALVAEAQIDAAVRAGIPAPVAARLVGASLAGGVAILRRQDMDTLGVRRAVTSPGGVTARGLAALEAGGLRAAFDDAMDAVLGGGA</sequence>
<dbReference type="PANTHER" id="PTHR11645:SF0">
    <property type="entry name" value="PYRROLINE-5-CARBOXYLATE REDUCTASE 3"/>
    <property type="match status" value="1"/>
</dbReference>
<dbReference type="GO" id="GO:0055129">
    <property type="term" value="P:L-proline biosynthetic process"/>
    <property type="evidence" value="ECO:0007669"/>
    <property type="project" value="TreeGrafter"/>
</dbReference>
<evidence type="ECO:0000313" key="6">
    <source>
        <dbReference type="EMBL" id="CAB4925548.1"/>
    </source>
</evidence>
<dbReference type="SUPFAM" id="SSF48179">
    <property type="entry name" value="6-phosphogluconate dehydrogenase C-terminal domain-like"/>
    <property type="match status" value="1"/>
</dbReference>
<dbReference type="InterPro" id="IPR000304">
    <property type="entry name" value="Pyrroline-COOH_reductase"/>
</dbReference>
<feature type="domain" description="Pyrroline-5-carboxylate reductase dimerisation" evidence="5">
    <location>
        <begin position="152"/>
        <end position="249"/>
    </location>
</feature>
<evidence type="ECO:0000256" key="1">
    <source>
        <dbReference type="ARBA" id="ARBA00005525"/>
    </source>
</evidence>
<dbReference type="InterPro" id="IPR028939">
    <property type="entry name" value="P5C_Rdtase_cat_N"/>
</dbReference>
<organism evidence="6">
    <name type="scientific">freshwater metagenome</name>
    <dbReference type="NCBI Taxonomy" id="449393"/>
    <lineage>
        <taxon>unclassified sequences</taxon>
        <taxon>metagenomes</taxon>
        <taxon>ecological metagenomes</taxon>
    </lineage>
</organism>
<gene>
    <name evidence="6" type="ORF">UFOPK3674_00828</name>
</gene>
<comment type="similarity">
    <text evidence="1">Belongs to the pyrroline-5-carboxylate reductase family.</text>
</comment>
<evidence type="ECO:0000256" key="2">
    <source>
        <dbReference type="ARBA" id="ARBA00022857"/>
    </source>
</evidence>
<dbReference type="Pfam" id="PF03807">
    <property type="entry name" value="F420_oxidored"/>
    <property type="match status" value="1"/>
</dbReference>
<evidence type="ECO:0000259" key="4">
    <source>
        <dbReference type="Pfam" id="PF03807"/>
    </source>
</evidence>
<dbReference type="PANTHER" id="PTHR11645">
    <property type="entry name" value="PYRROLINE-5-CARBOXYLATE REDUCTASE"/>
    <property type="match status" value="1"/>
</dbReference>
<dbReference type="Gene3D" id="3.40.50.720">
    <property type="entry name" value="NAD(P)-binding Rossmann-like Domain"/>
    <property type="match status" value="1"/>
</dbReference>
<dbReference type="Gene3D" id="1.10.3730.10">
    <property type="entry name" value="ProC C-terminal domain-like"/>
    <property type="match status" value="1"/>
</dbReference>
<evidence type="ECO:0000259" key="5">
    <source>
        <dbReference type="Pfam" id="PF14748"/>
    </source>
</evidence>
<dbReference type="PIRSF" id="PIRSF000193">
    <property type="entry name" value="Pyrrol-5-carb_rd"/>
    <property type="match status" value="1"/>
</dbReference>
<dbReference type="Pfam" id="PF14748">
    <property type="entry name" value="P5CR_dimer"/>
    <property type="match status" value="1"/>
</dbReference>
<dbReference type="InterPro" id="IPR008927">
    <property type="entry name" value="6-PGluconate_DH-like_C_sf"/>
</dbReference>